<dbReference type="SUPFAM" id="SSF52540">
    <property type="entry name" value="P-loop containing nucleoside triphosphate hydrolases"/>
    <property type="match status" value="1"/>
</dbReference>
<evidence type="ECO:0000313" key="9">
    <source>
        <dbReference type="EMBL" id="PCH44860.1"/>
    </source>
</evidence>
<evidence type="ECO:0000256" key="3">
    <source>
        <dbReference type="ARBA" id="ARBA00022840"/>
    </source>
</evidence>
<dbReference type="Proteomes" id="UP000218811">
    <property type="component" value="Unassembled WGS sequence"/>
</dbReference>
<dbReference type="SMART" id="SM00487">
    <property type="entry name" value="DEXDc"/>
    <property type="match status" value="1"/>
</dbReference>
<keyword evidence="3 5" id="KW-0067">ATP-binding</keyword>
<dbReference type="Pfam" id="PF00271">
    <property type="entry name" value="Helicase_C"/>
    <property type="match status" value="1"/>
</dbReference>
<comment type="catalytic activity">
    <reaction evidence="5">
        <text>ATP + H2O = ADP + phosphate + H(+)</text>
        <dbReference type="Rhea" id="RHEA:13065"/>
        <dbReference type="ChEBI" id="CHEBI:15377"/>
        <dbReference type="ChEBI" id="CHEBI:15378"/>
        <dbReference type="ChEBI" id="CHEBI:30616"/>
        <dbReference type="ChEBI" id="CHEBI:43474"/>
        <dbReference type="ChEBI" id="CHEBI:456216"/>
        <dbReference type="EC" id="3.6.4.13"/>
    </reaction>
</comment>
<dbReference type="PROSITE" id="PS51192">
    <property type="entry name" value="HELICASE_ATP_BIND_1"/>
    <property type="match status" value="1"/>
</dbReference>
<evidence type="ECO:0000256" key="6">
    <source>
        <dbReference type="SAM" id="MobiDB-lite"/>
    </source>
</evidence>
<dbReference type="GO" id="GO:0003723">
    <property type="term" value="F:RNA binding"/>
    <property type="evidence" value="ECO:0007669"/>
    <property type="project" value="UniProtKB-UniRule"/>
</dbReference>
<dbReference type="PROSITE" id="PS51194">
    <property type="entry name" value="HELICASE_CTER"/>
    <property type="match status" value="1"/>
</dbReference>
<feature type="region of interest" description="Disordered" evidence="6">
    <location>
        <begin position="49"/>
        <end position="99"/>
    </location>
</feature>
<feature type="domain" description="Helicase C-terminal" evidence="8">
    <location>
        <begin position="392"/>
        <end position="550"/>
    </location>
</feature>
<sequence length="721" mass="79402">MAVSLWARAARASGLSIAILARAPRCAQPARHSAILAAQVTARRWASTATAAQEEPEQSSELVEQSVEEQPAEFAENPSTPKAPKAKPPVPNADQPEFSTLKGSISYDTLKAITVRPFQLKHMTSVQAAVLPLLPAIAEPYDPEAAAESGTAPPPRDLLVRAKTGTGKTLAFLVPAVEARLKAVEASGKQAVKDAGLVSDKHLEGRARRIFARAEAGCLIISPTRELAQQIANEAIKLTDHHADFQVQLFVGGSSKRIQLRDWMKNRRDIVVGTPGRIRDLLENEPEVAKGLAKAKMLILDEADTLLDMGFRDDITAITDFLPPTPERQTFMFSATVSTQIKQIARATLDKNHLFINCVSDSAPPTHAHVPQYHTVLPNAASQIPHLLRLLAHDQLLNAGKSKTIVFLPTTKLTQLFATMLRSLSRSSLPAGSETKVYEIHSKRMQHQRDSASNSFRSDRSGASILVTSDVSARGVDYPGVTRVIQVGIPSGTDHYIHRVGRTGRGSDTSGRADLVLLPWEVGFLTWQLTDIPLKPLTTNELTNQVTELAREFDKNPPKAQRTAYQQPYTPLLEGMQEQISSLLERLDEDAIKETMASMLGYYMGRTGDIRVQKSVMLQGCRDWTVEACGLPTPPYISESFLLKLGVNDGRTKHFGKAMRQKEYVQEGPRWAGRGSQRAKDERMRTARSAESFSRGMNNEDNFRSARFNSRPRKSFGMSDD</sequence>
<keyword evidence="5" id="KW-0347">Helicase</keyword>
<evidence type="ECO:0000256" key="5">
    <source>
        <dbReference type="RuleBase" id="RU365068"/>
    </source>
</evidence>
<gene>
    <name evidence="9" type="ORF">WOLCODRAFT_27109</name>
</gene>
<dbReference type="CDD" id="cd18787">
    <property type="entry name" value="SF2_C_DEAD"/>
    <property type="match status" value="1"/>
</dbReference>
<dbReference type="GO" id="GO:0005524">
    <property type="term" value="F:ATP binding"/>
    <property type="evidence" value="ECO:0007669"/>
    <property type="project" value="UniProtKB-UniRule"/>
</dbReference>
<evidence type="ECO:0000259" key="7">
    <source>
        <dbReference type="PROSITE" id="PS51192"/>
    </source>
</evidence>
<dbReference type="InterPro" id="IPR001650">
    <property type="entry name" value="Helicase_C-like"/>
</dbReference>
<evidence type="ECO:0000313" key="10">
    <source>
        <dbReference type="Proteomes" id="UP000218811"/>
    </source>
</evidence>
<feature type="compositionally biased region" description="Polar residues" evidence="6">
    <location>
        <begin position="689"/>
        <end position="700"/>
    </location>
</feature>
<dbReference type="EMBL" id="KB468168">
    <property type="protein sequence ID" value="PCH44860.1"/>
    <property type="molecule type" value="Genomic_DNA"/>
</dbReference>
<dbReference type="EC" id="3.6.4.13" evidence="5"/>
<dbReference type="STRING" id="742152.A0A2H3JRR9"/>
<dbReference type="Pfam" id="PF00270">
    <property type="entry name" value="DEAD"/>
    <property type="match status" value="1"/>
</dbReference>
<accession>A0A2H3JRR9</accession>
<dbReference type="PANTHER" id="PTHR24031">
    <property type="entry name" value="RNA HELICASE"/>
    <property type="match status" value="1"/>
</dbReference>
<dbReference type="InterPro" id="IPR014001">
    <property type="entry name" value="Helicase_ATP-bd"/>
</dbReference>
<keyword evidence="2 5" id="KW-0378">Hydrolase</keyword>
<evidence type="ECO:0000256" key="4">
    <source>
        <dbReference type="ARBA" id="ARBA00022884"/>
    </source>
</evidence>
<dbReference type="GO" id="GO:0016787">
    <property type="term" value="F:hydrolase activity"/>
    <property type="evidence" value="ECO:0007669"/>
    <property type="project" value="UniProtKB-KW"/>
</dbReference>
<dbReference type="OrthoDB" id="193716at2759"/>
<proteinExistence type="inferred from homology"/>
<name>A0A2H3JRR9_WOLCO</name>
<keyword evidence="10" id="KW-1185">Reference proteome</keyword>
<comment type="function">
    <text evidence="5">RNA helicase.</text>
</comment>
<feature type="compositionally biased region" description="Low complexity" evidence="6">
    <location>
        <begin position="49"/>
        <end position="65"/>
    </location>
</feature>
<evidence type="ECO:0000256" key="1">
    <source>
        <dbReference type="ARBA" id="ARBA00022741"/>
    </source>
</evidence>
<dbReference type="SMART" id="SM00490">
    <property type="entry name" value="HELICc"/>
    <property type="match status" value="1"/>
</dbReference>
<evidence type="ECO:0000259" key="8">
    <source>
        <dbReference type="PROSITE" id="PS51194"/>
    </source>
</evidence>
<comment type="similarity">
    <text evidence="5">Belongs to the DEAD box helicase family.</text>
</comment>
<reference evidence="9 10" key="1">
    <citation type="journal article" date="2012" name="Science">
        <title>The Paleozoic origin of enzymatic lignin decomposition reconstructed from 31 fungal genomes.</title>
        <authorList>
            <person name="Floudas D."/>
            <person name="Binder M."/>
            <person name="Riley R."/>
            <person name="Barry K."/>
            <person name="Blanchette R.A."/>
            <person name="Henrissat B."/>
            <person name="Martinez A.T."/>
            <person name="Otillar R."/>
            <person name="Spatafora J.W."/>
            <person name="Yadav J.S."/>
            <person name="Aerts A."/>
            <person name="Benoit I."/>
            <person name="Boyd A."/>
            <person name="Carlson A."/>
            <person name="Copeland A."/>
            <person name="Coutinho P.M."/>
            <person name="de Vries R.P."/>
            <person name="Ferreira P."/>
            <person name="Findley K."/>
            <person name="Foster B."/>
            <person name="Gaskell J."/>
            <person name="Glotzer D."/>
            <person name="Gorecki P."/>
            <person name="Heitman J."/>
            <person name="Hesse C."/>
            <person name="Hori C."/>
            <person name="Igarashi K."/>
            <person name="Jurgens J.A."/>
            <person name="Kallen N."/>
            <person name="Kersten P."/>
            <person name="Kohler A."/>
            <person name="Kuees U."/>
            <person name="Kumar T.K.A."/>
            <person name="Kuo A."/>
            <person name="LaButti K."/>
            <person name="Larrondo L.F."/>
            <person name="Lindquist E."/>
            <person name="Ling A."/>
            <person name="Lombard V."/>
            <person name="Lucas S."/>
            <person name="Lundell T."/>
            <person name="Martin R."/>
            <person name="McLaughlin D.J."/>
            <person name="Morgenstern I."/>
            <person name="Morin E."/>
            <person name="Murat C."/>
            <person name="Nagy L.G."/>
            <person name="Nolan M."/>
            <person name="Ohm R.A."/>
            <person name="Patyshakuliyeva A."/>
            <person name="Rokas A."/>
            <person name="Ruiz-Duenas F.J."/>
            <person name="Sabat G."/>
            <person name="Salamov A."/>
            <person name="Samejima M."/>
            <person name="Schmutz J."/>
            <person name="Slot J.C."/>
            <person name="St John F."/>
            <person name="Stenlid J."/>
            <person name="Sun H."/>
            <person name="Sun S."/>
            <person name="Syed K."/>
            <person name="Tsang A."/>
            <person name="Wiebenga A."/>
            <person name="Young D."/>
            <person name="Pisabarro A."/>
            <person name="Eastwood D.C."/>
            <person name="Martin F."/>
            <person name="Cullen D."/>
            <person name="Grigoriev I.V."/>
            <person name="Hibbett D.S."/>
        </authorList>
    </citation>
    <scope>NUCLEOTIDE SEQUENCE [LARGE SCALE GENOMIC DNA]</scope>
    <source>
        <strain evidence="9 10">MD-104</strain>
    </source>
</reference>
<comment type="domain">
    <text evidence="5">The Q motif is unique to and characteristic of the DEAD box family of RNA helicases and controls ATP binding and hydrolysis.</text>
</comment>
<dbReference type="InterPro" id="IPR011545">
    <property type="entry name" value="DEAD/DEAH_box_helicase_dom"/>
</dbReference>
<keyword evidence="4 5" id="KW-0694">RNA-binding</keyword>
<dbReference type="Gene3D" id="3.40.50.300">
    <property type="entry name" value="P-loop containing nucleotide triphosphate hydrolases"/>
    <property type="match status" value="2"/>
</dbReference>
<dbReference type="AlphaFoldDB" id="A0A2H3JRR9"/>
<dbReference type="InterPro" id="IPR027417">
    <property type="entry name" value="P-loop_NTPase"/>
</dbReference>
<organism evidence="9 10">
    <name type="scientific">Wolfiporia cocos (strain MD-104)</name>
    <name type="common">Brown rot fungus</name>
    <dbReference type="NCBI Taxonomy" id="742152"/>
    <lineage>
        <taxon>Eukaryota</taxon>
        <taxon>Fungi</taxon>
        <taxon>Dikarya</taxon>
        <taxon>Basidiomycota</taxon>
        <taxon>Agaricomycotina</taxon>
        <taxon>Agaricomycetes</taxon>
        <taxon>Polyporales</taxon>
        <taxon>Phaeolaceae</taxon>
        <taxon>Wolfiporia</taxon>
    </lineage>
</organism>
<dbReference type="OMA" id="REAMTAC"/>
<feature type="region of interest" description="Disordered" evidence="6">
    <location>
        <begin position="666"/>
        <end position="721"/>
    </location>
</feature>
<dbReference type="GO" id="GO:0003724">
    <property type="term" value="F:RNA helicase activity"/>
    <property type="evidence" value="ECO:0007669"/>
    <property type="project" value="UniProtKB-EC"/>
</dbReference>
<feature type="domain" description="Helicase ATP-binding" evidence="7">
    <location>
        <begin position="149"/>
        <end position="355"/>
    </location>
</feature>
<evidence type="ECO:0000256" key="2">
    <source>
        <dbReference type="ARBA" id="ARBA00022801"/>
    </source>
</evidence>
<protein>
    <recommendedName>
        <fullName evidence="5">ATP-dependent RNA helicase</fullName>
        <ecNumber evidence="5">3.6.4.13</ecNumber>
    </recommendedName>
</protein>
<keyword evidence="1 5" id="KW-0547">Nucleotide-binding</keyword>